<dbReference type="PANTHER" id="PTHR23522">
    <property type="entry name" value="BLL5896 PROTEIN"/>
    <property type="match status" value="1"/>
</dbReference>
<feature type="transmembrane region" description="Helical" evidence="8">
    <location>
        <begin position="211"/>
        <end position="237"/>
    </location>
</feature>
<evidence type="ECO:0000256" key="6">
    <source>
        <dbReference type="ARBA" id="ARBA00022989"/>
    </source>
</evidence>
<gene>
    <name evidence="10" type="ORF">CLG96_18135</name>
</gene>
<keyword evidence="4" id="KW-0997">Cell inner membrane</keyword>
<protein>
    <submittedName>
        <fullName evidence="10">MFS transporter</fullName>
    </submittedName>
</protein>
<evidence type="ECO:0000256" key="4">
    <source>
        <dbReference type="ARBA" id="ARBA00022519"/>
    </source>
</evidence>
<organism evidence="10 11">
    <name type="scientific">Sphingomonas oleivorans</name>
    <dbReference type="NCBI Taxonomy" id="1735121"/>
    <lineage>
        <taxon>Bacteria</taxon>
        <taxon>Pseudomonadati</taxon>
        <taxon>Pseudomonadota</taxon>
        <taxon>Alphaproteobacteria</taxon>
        <taxon>Sphingomonadales</taxon>
        <taxon>Sphingomonadaceae</taxon>
        <taxon>Sphingomonas</taxon>
    </lineage>
</organism>
<comment type="subcellular location">
    <subcellularLocation>
        <location evidence="1">Cell inner membrane</location>
        <topology evidence="1">Multi-pass membrane protein</topology>
    </subcellularLocation>
</comment>
<feature type="transmembrane region" description="Helical" evidence="8">
    <location>
        <begin position="146"/>
        <end position="164"/>
    </location>
</feature>
<comment type="caution">
    <text evidence="10">The sequence shown here is derived from an EMBL/GenBank/DDBJ whole genome shotgun (WGS) entry which is preliminary data.</text>
</comment>
<dbReference type="InterPro" id="IPR000576">
    <property type="entry name" value="LacY/RafB_perm_fam"/>
</dbReference>
<dbReference type="EMBL" id="NWBU01000018">
    <property type="protein sequence ID" value="PTQ07456.1"/>
    <property type="molecule type" value="Genomic_DNA"/>
</dbReference>
<feature type="transmembrane region" description="Helical" evidence="8">
    <location>
        <begin position="257"/>
        <end position="277"/>
    </location>
</feature>
<keyword evidence="7 8" id="KW-0472">Membrane</keyword>
<evidence type="ECO:0000256" key="1">
    <source>
        <dbReference type="ARBA" id="ARBA00004429"/>
    </source>
</evidence>
<evidence type="ECO:0000256" key="7">
    <source>
        <dbReference type="ARBA" id="ARBA00023136"/>
    </source>
</evidence>
<keyword evidence="2" id="KW-0813">Transport</keyword>
<evidence type="ECO:0000256" key="8">
    <source>
        <dbReference type="SAM" id="Phobius"/>
    </source>
</evidence>
<dbReference type="RefSeq" id="WP_107970216.1">
    <property type="nucleotide sequence ID" value="NZ_NWBU01000018.1"/>
</dbReference>
<proteinExistence type="predicted"/>
<dbReference type="InterPro" id="IPR036259">
    <property type="entry name" value="MFS_trans_sf"/>
</dbReference>
<evidence type="ECO:0000313" key="11">
    <source>
        <dbReference type="Proteomes" id="UP000244162"/>
    </source>
</evidence>
<dbReference type="Gene3D" id="1.20.1250.20">
    <property type="entry name" value="MFS general substrate transporter like domains"/>
    <property type="match status" value="2"/>
</dbReference>
<evidence type="ECO:0000256" key="2">
    <source>
        <dbReference type="ARBA" id="ARBA00022448"/>
    </source>
</evidence>
<feature type="domain" description="Major facilitator superfamily (MFS) profile" evidence="9">
    <location>
        <begin position="8"/>
        <end position="402"/>
    </location>
</feature>
<evidence type="ECO:0000256" key="5">
    <source>
        <dbReference type="ARBA" id="ARBA00022692"/>
    </source>
</evidence>
<dbReference type="Proteomes" id="UP000244162">
    <property type="component" value="Unassembled WGS sequence"/>
</dbReference>
<feature type="transmembrane region" description="Helical" evidence="8">
    <location>
        <begin position="379"/>
        <end position="398"/>
    </location>
</feature>
<feature type="transmembrane region" description="Helical" evidence="8">
    <location>
        <begin position="46"/>
        <end position="64"/>
    </location>
</feature>
<dbReference type="PROSITE" id="PS50850">
    <property type="entry name" value="MFS"/>
    <property type="match status" value="1"/>
</dbReference>
<dbReference type="PANTHER" id="PTHR23522:SF10">
    <property type="entry name" value="3-PHENYLPROPIONIC ACID TRANSPORTER-RELATED"/>
    <property type="match status" value="1"/>
</dbReference>
<accession>A0A2T5FTS2</accession>
<keyword evidence="6 8" id="KW-1133">Transmembrane helix</keyword>
<reference evidence="10 11" key="1">
    <citation type="submission" date="2017-09" db="EMBL/GenBank/DDBJ databases">
        <title>Sphingomonas panjinensis sp.nov., isolated from oil-contaminated soil.</title>
        <authorList>
            <person name="Wang L."/>
            <person name="Chen L."/>
        </authorList>
    </citation>
    <scope>NUCLEOTIDE SEQUENCE [LARGE SCALE GENOMIC DNA]</scope>
    <source>
        <strain evidence="10 11">FW-11</strain>
    </source>
</reference>
<dbReference type="NCBIfam" id="NF007077">
    <property type="entry name" value="PRK09528.1"/>
    <property type="match status" value="1"/>
</dbReference>
<sequence>MGHETRRIYRLLCAAFFTFFLSWSFSFALFPIWLNQAIGLKGESTGIIFSINAITAMFIMPLYGYTQDKLGLRKGLLLLVASMLLLVGPFFIFIYGPLLAENLILAATIGGVFFGIVFGAGVGALETYVERVSRIAGFEFGKARMWGSLGGAASSFFAGHLFNISPNINFWLASGCGIVFLLLVSLVHPADPPHQQEAFKTKAHKLHLIDVARLFASGRFWALATFVMGVSCIYSVYDQQFSIYYSSLFTSRDVGNRMFGYLHSLQVFLEAGGMFLAPLLVNRIGAKQGLVLSGVIMSFRMIGSGFSDGPIEISAMKLLHSIELPIMLISMFKYISATFDARLSATLYLVGFQFMSQVTASTLSLIAGRMYDDYGFSTSYKILGSVVAVFVVISYFILSDDRKNIAASGARKADMDHGGSLHNPA</sequence>
<feature type="transmembrane region" description="Helical" evidence="8">
    <location>
        <begin position="170"/>
        <end position="190"/>
    </location>
</feature>
<dbReference type="OrthoDB" id="9150135at2"/>
<dbReference type="GO" id="GO:0015528">
    <property type="term" value="F:lactose:proton symporter activity"/>
    <property type="evidence" value="ECO:0007669"/>
    <property type="project" value="TreeGrafter"/>
</dbReference>
<dbReference type="Pfam" id="PF01306">
    <property type="entry name" value="LacY_symp"/>
    <property type="match status" value="1"/>
</dbReference>
<keyword evidence="3" id="KW-1003">Cell membrane</keyword>
<feature type="transmembrane region" description="Helical" evidence="8">
    <location>
        <begin position="347"/>
        <end position="367"/>
    </location>
</feature>
<feature type="transmembrane region" description="Helical" evidence="8">
    <location>
        <begin position="104"/>
        <end position="125"/>
    </location>
</feature>
<dbReference type="NCBIfam" id="TIGR00882">
    <property type="entry name" value="2A0105"/>
    <property type="match status" value="1"/>
</dbReference>
<feature type="transmembrane region" description="Helical" evidence="8">
    <location>
        <begin position="76"/>
        <end position="98"/>
    </location>
</feature>
<dbReference type="AlphaFoldDB" id="A0A2T5FTS2"/>
<keyword evidence="5 8" id="KW-0812">Transmembrane</keyword>
<dbReference type="GO" id="GO:0005886">
    <property type="term" value="C:plasma membrane"/>
    <property type="evidence" value="ECO:0007669"/>
    <property type="project" value="UniProtKB-SubCell"/>
</dbReference>
<feature type="transmembrane region" description="Helical" evidence="8">
    <location>
        <begin position="12"/>
        <end position="34"/>
    </location>
</feature>
<evidence type="ECO:0000256" key="3">
    <source>
        <dbReference type="ARBA" id="ARBA00022475"/>
    </source>
</evidence>
<dbReference type="InterPro" id="IPR020846">
    <property type="entry name" value="MFS_dom"/>
</dbReference>
<dbReference type="GO" id="GO:0030395">
    <property type="term" value="F:lactose binding"/>
    <property type="evidence" value="ECO:0007669"/>
    <property type="project" value="TreeGrafter"/>
</dbReference>
<dbReference type="PRINTS" id="PR00174">
    <property type="entry name" value="LACYSMPORT"/>
</dbReference>
<dbReference type="SUPFAM" id="SSF103473">
    <property type="entry name" value="MFS general substrate transporter"/>
    <property type="match status" value="1"/>
</dbReference>
<name>A0A2T5FTS2_9SPHN</name>
<evidence type="ECO:0000313" key="10">
    <source>
        <dbReference type="EMBL" id="PTQ07456.1"/>
    </source>
</evidence>
<keyword evidence="11" id="KW-1185">Reference proteome</keyword>
<evidence type="ECO:0000259" key="9">
    <source>
        <dbReference type="PROSITE" id="PS50850"/>
    </source>
</evidence>